<dbReference type="Pfam" id="PF13639">
    <property type="entry name" value="zf-RING_2"/>
    <property type="match status" value="1"/>
</dbReference>
<dbReference type="GO" id="GO:0005737">
    <property type="term" value="C:cytoplasm"/>
    <property type="evidence" value="ECO:0007669"/>
    <property type="project" value="TreeGrafter"/>
</dbReference>
<dbReference type="AlphaFoldDB" id="A0AAD8PD60"/>
<dbReference type="GO" id="GO:0016567">
    <property type="term" value="P:protein ubiquitination"/>
    <property type="evidence" value="ECO:0007669"/>
    <property type="project" value="TreeGrafter"/>
</dbReference>
<keyword evidence="5 8" id="KW-0863">Zinc-finger</keyword>
<dbReference type="InterPro" id="IPR013083">
    <property type="entry name" value="Znf_RING/FYVE/PHD"/>
</dbReference>
<evidence type="ECO:0000256" key="7">
    <source>
        <dbReference type="ARBA" id="ARBA00022833"/>
    </source>
</evidence>
<keyword evidence="12" id="KW-1185">Reference proteome</keyword>
<organism evidence="11 12">
    <name type="scientific">Babesia gibsoni</name>
    <dbReference type="NCBI Taxonomy" id="33632"/>
    <lineage>
        <taxon>Eukaryota</taxon>
        <taxon>Sar</taxon>
        <taxon>Alveolata</taxon>
        <taxon>Apicomplexa</taxon>
        <taxon>Aconoidasida</taxon>
        <taxon>Piroplasmida</taxon>
        <taxon>Babesiidae</taxon>
        <taxon>Babesia</taxon>
    </lineage>
</organism>
<name>A0AAD8PD60_BABGI</name>
<evidence type="ECO:0000256" key="2">
    <source>
        <dbReference type="ARBA" id="ARBA00012483"/>
    </source>
</evidence>
<dbReference type="CDD" id="cd16454">
    <property type="entry name" value="RING-H2_PA-TM-RING"/>
    <property type="match status" value="1"/>
</dbReference>
<sequence>MTGSTEDGYYFCHICNHSRLSEEVIMSGSGDFRCIVCDHEGFVEKISTPVEDDRSTTFRSFQQTGGSDGFPMVSETSYESYPETTYTTFGGMPINSIIQRIFNGAMSPMRPMGTMETATGVRFHTSDAQTMAFQQGRVFDPFSENAQLLLQTFLQNPLDTQAMNQFIYYVMDNDPNRQGSPPTAKSIVESLEVDILDEEQAKKLETCAICTEDFSAGDRIHWLAKNSKECEHAFHVDCIVPWLKQHNTCPVCRYELPTDDEDYNRQRQEMRSRLVEEVQRHVDASPLAARDRQQPEARATRQVYTTRRVSGGNGPFIQSSYCHMQ</sequence>
<dbReference type="SUPFAM" id="SSF57850">
    <property type="entry name" value="RING/U-box"/>
    <property type="match status" value="1"/>
</dbReference>
<dbReference type="GO" id="GO:0061630">
    <property type="term" value="F:ubiquitin protein ligase activity"/>
    <property type="evidence" value="ECO:0007669"/>
    <property type="project" value="UniProtKB-EC"/>
</dbReference>
<evidence type="ECO:0000313" key="12">
    <source>
        <dbReference type="Proteomes" id="UP001230268"/>
    </source>
</evidence>
<dbReference type="PROSITE" id="PS50089">
    <property type="entry name" value="ZF_RING_2"/>
    <property type="match status" value="1"/>
</dbReference>
<dbReference type="EMBL" id="JAVEPI010000005">
    <property type="protein sequence ID" value="KAK1441842.1"/>
    <property type="molecule type" value="Genomic_DNA"/>
</dbReference>
<evidence type="ECO:0000256" key="9">
    <source>
        <dbReference type="SAM" id="MobiDB-lite"/>
    </source>
</evidence>
<keyword evidence="6" id="KW-0833">Ubl conjugation pathway</keyword>
<dbReference type="PANTHER" id="PTHR15710:SF202">
    <property type="entry name" value="RING-TYPE E3 UBIQUITIN TRANSFERASE"/>
    <property type="match status" value="1"/>
</dbReference>
<feature type="region of interest" description="Disordered" evidence="9">
    <location>
        <begin position="281"/>
        <end position="301"/>
    </location>
</feature>
<feature type="compositionally biased region" description="Basic and acidic residues" evidence="9">
    <location>
        <begin position="281"/>
        <end position="299"/>
    </location>
</feature>
<dbReference type="SMART" id="SM00184">
    <property type="entry name" value="RING"/>
    <property type="match status" value="1"/>
</dbReference>
<evidence type="ECO:0000256" key="4">
    <source>
        <dbReference type="ARBA" id="ARBA00022723"/>
    </source>
</evidence>
<reference evidence="11" key="1">
    <citation type="submission" date="2023-08" db="EMBL/GenBank/DDBJ databases">
        <title>Draft sequence of the Babesia gibsoni genome.</title>
        <authorList>
            <person name="Yamagishi J.Y."/>
            <person name="Xuan X.X."/>
        </authorList>
    </citation>
    <scope>NUCLEOTIDE SEQUENCE</scope>
    <source>
        <strain evidence="11">Azabu</strain>
    </source>
</reference>
<evidence type="ECO:0000256" key="6">
    <source>
        <dbReference type="ARBA" id="ARBA00022786"/>
    </source>
</evidence>
<accession>A0AAD8PD60</accession>
<keyword evidence="3" id="KW-0808">Transferase</keyword>
<feature type="domain" description="RING-type" evidence="10">
    <location>
        <begin position="207"/>
        <end position="253"/>
    </location>
</feature>
<dbReference type="InterPro" id="IPR001841">
    <property type="entry name" value="Znf_RING"/>
</dbReference>
<keyword evidence="4" id="KW-0479">Metal-binding</keyword>
<evidence type="ECO:0000256" key="3">
    <source>
        <dbReference type="ARBA" id="ARBA00022679"/>
    </source>
</evidence>
<dbReference type="Gene3D" id="3.30.40.10">
    <property type="entry name" value="Zinc/RING finger domain, C3HC4 (zinc finger)"/>
    <property type="match status" value="1"/>
</dbReference>
<dbReference type="GO" id="GO:0008270">
    <property type="term" value="F:zinc ion binding"/>
    <property type="evidence" value="ECO:0007669"/>
    <property type="project" value="UniProtKB-KW"/>
</dbReference>
<dbReference type="Proteomes" id="UP001230268">
    <property type="component" value="Unassembled WGS sequence"/>
</dbReference>
<comment type="caution">
    <text evidence="11">The sequence shown here is derived from an EMBL/GenBank/DDBJ whole genome shotgun (WGS) entry which is preliminary data.</text>
</comment>
<evidence type="ECO:0000256" key="8">
    <source>
        <dbReference type="PROSITE-ProRule" id="PRU00175"/>
    </source>
</evidence>
<gene>
    <name evidence="11" type="ORF">BgAZ_501740</name>
</gene>
<protein>
    <recommendedName>
        <fullName evidence="2">RING-type E3 ubiquitin transferase</fullName>
        <ecNumber evidence="2">2.3.2.27</ecNumber>
    </recommendedName>
</protein>
<dbReference type="FunFam" id="3.30.40.10:FF:000127">
    <property type="entry name" value="E3 ubiquitin-protein ligase RNF181"/>
    <property type="match status" value="1"/>
</dbReference>
<evidence type="ECO:0000259" key="10">
    <source>
        <dbReference type="PROSITE" id="PS50089"/>
    </source>
</evidence>
<dbReference type="EC" id="2.3.2.27" evidence="2"/>
<keyword evidence="7" id="KW-0862">Zinc</keyword>
<evidence type="ECO:0000313" key="11">
    <source>
        <dbReference type="EMBL" id="KAK1441842.1"/>
    </source>
</evidence>
<evidence type="ECO:0000256" key="5">
    <source>
        <dbReference type="ARBA" id="ARBA00022771"/>
    </source>
</evidence>
<evidence type="ECO:0000256" key="1">
    <source>
        <dbReference type="ARBA" id="ARBA00000900"/>
    </source>
</evidence>
<comment type="catalytic activity">
    <reaction evidence="1">
        <text>S-ubiquitinyl-[E2 ubiquitin-conjugating enzyme]-L-cysteine + [acceptor protein]-L-lysine = [E2 ubiquitin-conjugating enzyme]-L-cysteine + N(6)-ubiquitinyl-[acceptor protein]-L-lysine.</text>
        <dbReference type="EC" id="2.3.2.27"/>
    </reaction>
</comment>
<proteinExistence type="predicted"/>
<dbReference type="PANTHER" id="PTHR15710">
    <property type="entry name" value="E3 UBIQUITIN-PROTEIN LIGASE PRAJA"/>
    <property type="match status" value="1"/>
</dbReference>